<accession>A0A975ZN02</accession>
<feature type="signal peptide" evidence="1">
    <location>
        <begin position="1"/>
        <end position="18"/>
    </location>
</feature>
<proteinExistence type="predicted"/>
<dbReference type="RefSeq" id="WP_083415998.1">
    <property type="nucleotide sequence ID" value="NZ_FNYY01000004.1"/>
</dbReference>
<organism evidence="2 3">
    <name type="scientific">Marinovum algicola</name>
    <dbReference type="NCBI Taxonomy" id="42444"/>
    <lineage>
        <taxon>Bacteria</taxon>
        <taxon>Pseudomonadati</taxon>
        <taxon>Pseudomonadota</taxon>
        <taxon>Alphaproteobacteria</taxon>
        <taxon>Rhodobacterales</taxon>
        <taxon>Roseobacteraceae</taxon>
        <taxon>Marinovum</taxon>
    </lineage>
</organism>
<dbReference type="EMBL" id="FNYY01000004">
    <property type="protein sequence ID" value="SEJ27356.1"/>
    <property type="molecule type" value="Genomic_DNA"/>
</dbReference>
<gene>
    <name evidence="2" type="ORF">SAMN04487940_104250</name>
</gene>
<keyword evidence="3" id="KW-1185">Reference proteome</keyword>
<sequence length="142" mass="15273">MRLLTCLPLLVWAAGAQALTCLPHDVAAVYQDARDSEDRYMVVLGRMSFDATRLPETDMTDQANTPPDTRIPARLTGDALSRAGFIHPYDADIVLNVQCFGPWCAGAKSGDPVLAFVNLDAASPEVTITPAAALPLPDPRPR</sequence>
<dbReference type="GeneID" id="80817935"/>
<evidence type="ECO:0000313" key="2">
    <source>
        <dbReference type="EMBL" id="SEJ27356.1"/>
    </source>
</evidence>
<comment type="caution">
    <text evidence="2">The sequence shown here is derived from an EMBL/GenBank/DDBJ whole genome shotgun (WGS) entry which is preliminary data.</text>
</comment>
<keyword evidence="1" id="KW-0732">Signal</keyword>
<name>A0A975ZN02_9RHOB</name>
<protein>
    <submittedName>
        <fullName evidence="2">Uncharacterized protein</fullName>
    </submittedName>
</protein>
<evidence type="ECO:0000256" key="1">
    <source>
        <dbReference type="SAM" id="SignalP"/>
    </source>
</evidence>
<dbReference type="Proteomes" id="UP000182932">
    <property type="component" value="Unassembled WGS sequence"/>
</dbReference>
<feature type="chain" id="PRO_5037501820" evidence="1">
    <location>
        <begin position="19"/>
        <end position="142"/>
    </location>
</feature>
<reference evidence="2 3" key="1">
    <citation type="submission" date="2016-10" db="EMBL/GenBank/DDBJ databases">
        <authorList>
            <person name="Varghese N."/>
            <person name="Submissions S."/>
        </authorList>
    </citation>
    <scope>NUCLEOTIDE SEQUENCE [LARGE SCALE GENOMIC DNA]</scope>
    <source>
        <strain evidence="2 3">FF3</strain>
    </source>
</reference>
<dbReference type="AlphaFoldDB" id="A0A975ZN02"/>
<evidence type="ECO:0000313" key="3">
    <source>
        <dbReference type="Proteomes" id="UP000182932"/>
    </source>
</evidence>